<evidence type="ECO:0000259" key="5">
    <source>
        <dbReference type="PROSITE" id="PS50932"/>
    </source>
</evidence>
<dbReference type="InterPro" id="IPR010982">
    <property type="entry name" value="Lambda_DNA-bd_dom_sf"/>
</dbReference>
<dbReference type="InterPro" id="IPR028082">
    <property type="entry name" value="Peripla_BP_I"/>
</dbReference>
<dbReference type="CDD" id="cd06284">
    <property type="entry name" value="PBP1_LacI-like"/>
    <property type="match status" value="1"/>
</dbReference>
<dbReference type="InterPro" id="IPR046335">
    <property type="entry name" value="LacI/GalR-like_sensor"/>
</dbReference>
<dbReference type="GO" id="GO:0000976">
    <property type="term" value="F:transcription cis-regulatory region binding"/>
    <property type="evidence" value="ECO:0007669"/>
    <property type="project" value="TreeGrafter"/>
</dbReference>
<evidence type="ECO:0000313" key="7">
    <source>
        <dbReference type="Proteomes" id="UP000183685"/>
    </source>
</evidence>
<dbReference type="SUPFAM" id="SSF47413">
    <property type="entry name" value="lambda repressor-like DNA-binding domains"/>
    <property type="match status" value="1"/>
</dbReference>
<dbReference type="PROSITE" id="PS00356">
    <property type="entry name" value="HTH_LACI_1"/>
    <property type="match status" value="1"/>
</dbReference>
<protein>
    <submittedName>
        <fullName evidence="6">Transcriptional regulator, LacI family</fullName>
    </submittedName>
</protein>
<dbReference type="PROSITE" id="PS50932">
    <property type="entry name" value="HTH_LACI_2"/>
    <property type="match status" value="1"/>
</dbReference>
<keyword evidence="1" id="KW-0678">Repressor</keyword>
<name>A0A1G6SXS7_9PROT</name>
<evidence type="ECO:0000256" key="3">
    <source>
        <dbReference type="ARBA" id="ARBA00023125"/>
    </source>
</evidence>
<dbReference type="Pfam" id="PF13377">
    <property type="entry name" value="Peripla_BP_3"/>
    <property type="match status" value="1"/>
</dbReference>
<keyword evidence="2" id="KW-0805">Transcription regulation</keyword>
<dbReference type="CDD" id="cd01392">
    <property type="entry name" value="HTH_LacI"/>
    <property type="match status" value="1"/>
</dbReference>
<dbReference type="Pfam" id="PF00356">
    <property type="entry name" value="LacI"/>
    <property type="match status" value="1"/>
</dbReference>
<dbReference type="AlphaFoldDB" id="A0A1G6SXS7"/>
<dbReference type="EMBL" id="FNAK01000001">
    <property type="protein sequence ID" value="SDD21056.1"/>
    <property type="molecule type" value="Genomic_DNA"/>
</dbReference>
<dbReference type="SUPFAM" id="SSF53822">
    <property type="entry name" value="Periplasmic binding protein-like I"/>
    <property type="match status" value="1"/>
</dbReference>
<dbReference type="InterPro" id="IPR000843">
    <property type="entry name" value="HTH_LacI"/>
</dbReference>
<accession>A0A1G6SXS7</accession>
<dbReference type="GO" id="GO:0003700">
    <property type="term" value="F:DNA-binding transcription factor activity"/>
    <property type="evidence" value="ECO:0007669"/>
    <property type="project" value="TreeGrafter"/>
</dbReference>
<evidence type="ECO:0000256" key="1">
    <source>
        <dbReference type="ARBA" id="ARBA00022491"/>
    </source>
</evidence>
<evidence type="ECO:0000256" key="4">
    <source>
        <dbReference type="ARBA" id="ARBA00023163"/>
    </source>
</evidence>
<dbReference type="PANTHER" id="PTHR30146">
    <property type="entry name" value="LACI-RELATED TRANSCRIPTIONAL REPRESSOR"/>
    <property type="match status" value="1"/>
</dbReference>
<proteinExistence type="predicted"/>
<sequence length="336" mass="36610">MTNIREVAKKAGVSVATVSRAMQKPDVVSEKTRKKVEEAARDVGYKPNMMAQVFRSKKTYSILVLVPDMSNPFFARVISGIQKAARARGYNVVLGNTLGNIKTEQELAQLLLTSQTDGIIQLSARYPLDDRERKSGQALPIVNCCECVDDGSMPTIQLDNKEAAKAIINYLIGLGHRRIGVIAGPPQSPLTRDRMAGYREALESQGLVYDESLVVEGDYSLEAGEKGARLLLSGDQSPTALFCFNDEMAFGAMRGIKHAGYGVPADVSVAGFDDLPFSKYMEPALTSVRQPSEEFGPAAVSQLFKMIDGQEITRRNQLMPFELAIRASTGPAPKSE</sequence>
<organism evidence="6 7">
    <name type="scientific">Kordiimonas lacus</name>
    <dbReference type="NCBI Taxonomy" id="637679"/>
    <lineage>
        <taxon>Bacteria</taxon>
        <taxon>Pseudomonadati</taxon>
        <taxon>Pseudomonadota</taxon>
        <taxon>Alphaproteobacteria</taxon>
        <taxon>Kordiimonadales</taxon>
        <taxon>Kordiimonadaceae</taxon>
        <taxon>Kordiimonas</taxon>
    </lineage>
</organism>
<dbReference type="STRING" id="637679.GCA_001550055_00875"/>
<evidence type="ECO:0000256" key="2">
    <source>
        <dbReference type="ARBA" id="ARBA00023015"/>
    </source>
</evidence>
<dbReference type="Proteomes" id="UP000183685">
    <property type="component" value="Unassembled WGS sequence"/>
</dbReference>
<dbReference type="OrthoDB" id="60111at2"/>
<feature type="domain" description="HTH lacI-type" evidence="5">
    <location>
        <begin position="2"/>
        <end position="56"/>
    </location>
</feature>
<keyword evidence="3" id="KW-0238">DNA-binding</keyword>
<gene>
    <name evidence="6" type="ORF">SAMN04488071_0013</name>
</gene>
<keyword evidence="7" id="KW-1185">Reference proteome</keyword>
<keyword evidence="4" id="KW-0804">Transcription</keyword>
<dbReference type="Gene3D" id="3.40.50.2300">
    <property type="match status" value="2"/>
</dbReference>
<evidence type="ECO:0000313" key="6">
    <source>
        <dbReference type="EMBL" id="SDD21056.1"/>
    </source>
</evidence>
<reference evidence="6 7" key="1">
    <citation type="submission" date="2016-10" db="EMBL/GenBank/DDBJ databases">
        <authorList>
            <person name="de Groot N.N."/>
        </authorList>
    </citation>
    <scope>NUCLEOTIDE SEQUENCE [LARGE SCALE GENOMIC DNA]</scope>
    <source>
        <strain evidence="6 7">CGMCC 1.9109</strain>
    </source>
</reference>
<dbReference type="SMART" id="SM00354">
    <property type="entry name" value="HTH_LACI"/>
    <property type="match status" value="1"/>
</dbReference>
<dbReference type="Gene3D" id="1.10.260.40">
    <property type="entry name" value="lambda repressor-like DNA-binding domains"/>
    <property type="match status" value="1"/>
</dbReference>
<dbReference type="PANTHER" id="PTHR30146:SF151">
    <property type="entry name" value="HTH-TYPE TRANSCRIPTIONAL REPRESSOR CYTR"/>
    <property type="match status" value="1"/>
</dbReference>
<dbReference type="RefSeq" id="WP_068309212.1">
    <property type="nucleotide sequence ID" value="NZ_DAIOMO010000002.1"/>
</dbReference>